<name>A0ABR2F225_9ROSI</name>
<evidence type="ECO:0000313" key="4">
    <source>
        <dbReference type="Proteomes" id="UP001472677"/>
    </source>
</evidence>
<organism evidence="3 4">
    <name type="scientific">Hibiscus sabdariffa</name>
    <name type="common">roselle</name>
    <dbReference type="NCBI Taxonomy" id="183260"/>
    <lineage>
        <taxon>Eukaryota</taxon>
        <taxon>Viridiplantae</taxon>
        <taxon>Streptophyta</taxon>
        <taxon>Embryophyta</taxon>
        <taxon>Tracheophyta</taxon>
        <taxon>Spermatophyta</taxon>
        <taxon>Magnoliopsida</taxon>
        <taxon>eudicotyledons</taxon>
        <taxon>Gunneridae</taxon>
        <taxon>Pentapetalae</taxon>
        <taxon>rosids</taxon>
        <taxon>malvids</taxon>
        <taxon>Malvales</taxon>
        <taxon>Malvaceae</taxon>
        <taxon>Malvoideae</taxon>
        <taxon>Hibiscus</taxon>
    </lineage>
</organism>
<feature type="chain" id="PRO_5046223666" description="RNase H type-1 domain-containing protein" evidence="2">
    <location>
        <begin position="27"/>
        <end position="253"/>
    </location>
</feature>
<comment type="caution">
    <text evidence="3">The sequence shown here is derived from an EMBL/GenBank/DDBJ whole genome shotgun (WGS) entry which is preliminary data.</text>
</comment>
<feature type="signal peptide" evidence="2">
    <location>
        <begin position="1"/>
        <end position="26"/>
    </location>
</feature>
<dbReference type="Proteomes" id="UP001472677">
    <property type="component" value="Unassembled WGS sequence"/>
</dbReference>
<protein>
    <recommendedName>
        <fullName evidence="5">RNase H type-1 domain-containing protein</fullName>
    </recommendedName>
</protein>
<evidence type="ECO:0000256" key="1">
    <source>
        <dbReference type="SAM" id="MobiDB-lite"/>
    </source>
</evidence>
<dbReference type="EMBL" id="JBBPBM010000009">
    <property type="protein sequence ID" value="KAK8569001.1"/>
    <property type="molecule type" value="Genomic_DNA"/>
</dbReference>
<keyword evidence="2" id="KW-0732">Signal</keyword>
<keyword evidence="4" id="KW-1185">Reference proteome</keyword>
<proteinExistence type="predicted"/>
<evidence type="ECO:0000256" key="2">
    <source>
        <dbReference type="SAM" id="SignalP"/>
    </source>
</evidence>
<accession>A0ABR2F225</accession>
<feature type="compositionally biased region" description="Polar residues" evidence="1">
    <location>
        <begin position="239"/>
        <end position="253"/>
    </location>
</feature>
<evidence type="ECO:0008006" key="5">
    <source>
        <dbReference type="Google" id="ProtNLM"/>
    </source>
</evidence>
<feature type="region of interest" description="Disordered" evidence="1">
    <location>
        <begin position="234"/>
        <end position="253"/>
    </location>
</feature>
<sequence>MTPSGSWDVSLLISLFPTSVVHHILSIRCPDTSDRVDFCRWCWNSHFTVRSAYMKTNHVIIWARHYYFATSKLQRLSSSLPVASPCQWSPPPLPWICLNADGAAIHDGLIVAWELGFEFVQVQSHCAKAISTLSVDNASRDSCALRRVEKRRESCGHQPWKAGFTREEEKDMGNATARINLYYFSTLHTSELAYGSATLSPIKASISRDKNGAHPLTPPQISFLRTFQRLMPTLHQSDEGSGSLQRIRNLKVT</sequence>
<gene>
    <name evidence="3" type="ORF">V6N12_007534</name>
</gene>
<evidence type="ECO:0000313" key="3">
    <source>
        <dbReference type="EMBL" id="KAK8569001.1"/>
    </source>
</evidence>
<reference evidence="3 4" key="1">
    <citation type="journal article" date="2024" name="G3 (Bethesda)">
        <title>Genome assembly of Hibiscus sabdariffa L. provides insights into metabolisms of medicinal natural products.</title>
        <authorList>
            <person name="Kim T."/>
        </authorList>
    </citation>
    <scope>NUCLEOTIDE SEQUENCE [LARGE SCALE GENOMIC DNA]</scope>
    <source>
        <strain evidence="3">TK-2024</strain>
        <tissue evidence="3">Old leaves</tissue>
    </source>
</reference>